<comment type="caution">
    <text evidence="1">The sequence shown here is derived from an EMBL/GenBank/DDBJ whole genome shotgun (WGS) entry which is preliminary data.</text>
</comment>
<keyword evidence="2" id="KW-1185">Reference proteome</keyword>
<protein>
    <submittedName>
        <fullName evidence="1">Uncharacterized protein</fullName>
    </submittedName>
</protein>
<reference evidence="1 2" key="1">
    <citation type="submission" date="2023-09" db="EMBL/GenBank/DDBJ databases">
        <authorList>
            <person name="Wang M."/>
        </authorList>
    </citation>
    <scope>NUCLEOTIDE SEQUENCE [LARGE SCALE GENOMIC DNA]</scope>
    <source>
        <strain evidence="1">GT-2023</strain>
        <tissue evidence="1">Liver</tissue>
    </source>
</reference>
<dbReference type="EMBL" id="JAYMGO010000013">
    <property type="protein sequence ID" value="KAL1263102.1"/>
    <property type="molecule type" value="Genomic_DNA"/>
</dbReference>
<evidence type="ECO:0000313" key="1">
    <source>
        <dbReference type="EMBL" id="KAL1263102.1"/>
    </source>
</evidence>
<gene>
    <name evidence="1" type="ORF">QQF64_005841</name>
</gene>
<organism evidence="1 2">
    <name type="scientific">Cirrhinus molitorella</name>
    <name type="common">mud carp</name>
    <dbReference type="NCBI Taxonomy" id="172907"/>
    <lineage>
        <taxon>Eukaryota</taxon>
        <taxon>Metazoa</taxon>
        <taxon>Chordata</taxon>
        <taxon>Craniata</taxon>
        <taxon>Vertebrata</taxon>
        <taxon>Euteleostomi</taxon>
        <taxon>Actinopterygii</taxon>
        <taxon>Neopterygii</taxon>
        <taxon>Teleostei</taxon>
        <taxon>Ostariophysi</taxon>
        <taxon>Cypriniformes</taxon>
        <taxon>Cyprinidae</taxon>
        <taxon>Labeoninae</taxon>
        <taxon>Labeonini</taxon>
        <taxon>Cirrhinus</taxon>
    </lineage>
</organism>
<accession>A0ABR3MDB7</accession>
<proteinExistence type="predicted"/>
<dbReference type="Proteomes" id="UP001558613">
    <property type="component" value="Unassembled WGS sequence"/>
</dbReference>
<name>A0ABR3MDB7_9TELE</name>
<sequence>MPLTVLLFPHTAYPALLSVAQVFDASLDTKHRNSFHFSGSGSTALGKLSLNDSPFEVPPFATIKALCTAVLFWESPSRNTKAFHVGSCTLTVLKQELLVQIKQAK</sequence>
<evidence type="ECO:0000313" key="2">
    <source>
        <dbReference type="Proteomes" id="UP001558613"/>
    </source>
</evidence>